<keyword evidence="3" id="KW-0804">Transcription</keyword>
<dbReference type="Gene3D" id="1.10.10.60">
    <property type="entry name" value="Homeodomain-like"/>
    <property type="match status" value="1"/>
</dbReference>
<name>A0AAW9RB24_9GAMM</name>
<comment type="caution">
    <text evidence="5">The sequence shown here is derived from an EMBL/GenBank/DDBJ whole genome shotgun (WGS) entry which is preliminary data.</text>
</comment>
<dbReference type="Proteomes" id="UP001359886">
    <property type="component" value="Unassembled WGS sequence"/>
</dbReference>
<feature type="domain" description="HTH araC/xylS-type" evidence="4">
    <location>
        <begin position="222"/>
        <end position="323"/>
    </location>
</feature>
<dbReference type="RefSeq" id="WP_354696592.1">
    <property type="nucleotide sequence ID" value="NZ_JAZHOG010000012.1"/>
</dbReference>
<accession>A0AAW9RB24</accession>
<evidence type="ECO:0000256" key="3">
    <source>
        <dbReference type="ARBA" id="ARBA00023163"/>
    </source>
</evidence>
<dbReference type="PANTHER" id="PTHR46796:SF12">
    <property type="entry name" value="HTH-TYPE DNA-BINDING TRANSCRIPTIONAL ACTIVATOR EUTR"/>
    <property type="match status" value="1"/>
</dbReference>
<dbReference type="SUPFAM" id="SSF46689">
    <property type="entry name" value="Homeodomain-like"/>
    <property type="match status" value="1"/>
</dbReference>
<dbReference type="SMART" id="SM00342">
    <property type="entry name" value="HTH_ARAC"/>
    <property type="match status" value="1"/>
</dbReference>
<evidence type="ECO:0000256" key="2">
    <source>
        <dbReference type="ARBA" id="ARBA00023125"/>
    </source>
</evidence>
<evidence type="ECO:0000259" key="4">
    <source>
        <dbReference type="PROSITE" id="PS01124"/>
    </source>
</evidence>
<keyword evidence="2" id="KW-0238">DNA-binding</keyword>
<dbReference type="Pfam" id="PF14525">
    <property type="entry name" value="AraC_binding_2"/>
    <property type="match status" value="1"/>
</dbReference>
<keyword evidence="6" id="KW-1185">Reference proteome</keyword>
<dbReference type="InterPro" id="IPR018060">
    <property type="entry name" value="HTH_AraC"/>
</dbReference>
<dbReference type="PROSITE" id="PS01124">
    <property type="entry name" value="HTH_ARAC_FAMILY_2"/>
    <property type="match status" value="1"/>
</dbReference>
<dbReference type="GO" id="GO:0043565">
    <property type="term" value="F:sequence-specific DNA binding"/>
    <property type="evidence" value="ECO:0007669"/>
    <property type="project" value="InterPro"/>
</dbReference>
<organism evidence="5 6">
    <name type="scientific">Elongatibacter sediminis</name>
    <dbReference type="NCBI Taxonomy" id="3119006"/>
    <lineage>
        <taxon>Bacteria</taxon>
        <taxon>Pseudomonadati</taxon>
        <taxon>Pseudomonadota</taxon>
        <taxon>Gammaproteobacteria</taxon>
        <taxon>Chromatiales</taxon>
        <taxon>Wenzhouxiangellaceae</taxon>
        <taxon>Elongatibacter</taxon>
    </lineage>
</organism>
<dbReference type="InterPro" id="IPR037923">
    <property type="entry name" value="HTH-like"/>
</dbReference>
<dbReference type="InterPro" id="IPR035418">
    <property type="entry name" value="AraC-bd_2"/>
</dbReference>
<reference evidence="5 6" key="1">
    <citation type="submission" date="2024-02" db="EMBL/GenBank/DDBJ databases">
        <title>A novel Wenzhouxiangellaceae bacterium, isolated from coastal sediments.</title>
        <authorList>
            <person name="Du Z.-J."/>
            <person name="Ye Y.-Q."/>
            <person name="Zhang X.-Y."/>
        </authorList>
    </citation>
    <scope>NUCLEOTIDE SEQUENCE [LARGE SCALE GENOMIC DNA]</scope>
    <source>
        <strain evidence="5 6">CH-27</strain>
    </source>
</reference>
<dbReference type="Pfam" id="PF12833">
    <property type="entry name" value="HTH_18"/>
    <property type="match status" value="1"/>
</dbReference>
<dbReference type="InterPro" id="IPR050204">
    <property type="entry name" value="AraC_XylS_family_regulators"/>
</dbReference>
<sequence>MTKLRLTTPSRRLVSTSDLDEVHRVISPMIESPRFSFLEGPRSTHFEINRLELPRSQIFGVTTKSSVRVVVEKLSAIQVTIPLQGEIRATQGQRQLRVSPGSALVQFAGESQDLVRVGACTTVFIHVHPKFFEQYLPDLQHGQEWQARLESHVLGLDSGLGKTLSNLVIQICREARQWNAERLHDCDAESVLHYLLGLIFVRNAYVELSDPGSDVRTPRYLDRTIAFINENLESELSLSDLTAIAHVSTRTLQRAFKDRFGMSPIKYVKRARLNKVREELLNTTPYETSVSQTAARWGFYHGGNFARDYWELFGEKPGVTLRSR</sequence>
<evidence type="ECO:0000313" key="6">
    <source>
        <dbReference type="Proteomes" id="UP001359886"/>
    </source>
</evidence>
<dbReference type="InterPro" id="IPR009057">
    <property type="entry name" value="Homeodomain-like_sf"/>
</dbReference>
<evidence type="ECO:0000256" key="1">
    <source>
        <dbReference type="ARBA" id="ARBA00023015"/>
    </source>
</evidence>
<keyword evidence="1" id="KW-0805">Transcription regulation</keyword>
<dbReference type="GO" id="GO:0003700">
    <property type="term" value="F:DNA-binding transcription factor activity"/>
    <property type="evidence" value="ECO:0007669"/>
    <property type="project" value="InterPro"/>
</dbReference>
<dbReference type="SUPFAM" id="SSF51215">
    <property type="entry name" value="Regulatory protein AraC"/>
    <property type="match status" value="1"/>
</dbReference>
<dbReference type="PANTHER" id="PTHR46796">
    <property type="entry name" value="HTH-TYPE TRANSCRIPTIONAL ACTIVATOR RHAS-RELATED"/>
    <property type="match status" value="1"/>
</dbReference>
<protein>
    <submittedName>
        <fullName evidence="5">Helix-turn-helix domain-containing protein</fullName>
    </submittedName>
</protein>
<dbReference type="AlphaFoldDB" id="A0AAW9RB24"/>
<proteinExistence type="predicted"/>
<evidence type="ECO:0000313" key="5">
    <source>
        <dbReference type="EMBL" id="MEJ8569267.1"/>
    </source>
</evidence>
<gene>
    <name evidence="5" type="ORF">V3330_16670</name>
</gene>
<dbReference type="EMBL" id="JAZHOG010000012">
    <property type="protein sequence ID" value="MEJ8569267.1"/>
    <property type="molecule type" value="Genomic_DNA"/>
</dbReference>